<sequence>MSTPVEPTNPPTTPPAAPVEPQKSPEDLIAELTAERDKWKALSRQNEKKWEDTSGELAKLKEAQMTEAEKAIEAARTEGRNSALSEVGTDLVTAEMALQAATAGVTLPPAEYLNVSKFLGDDGRPNKEAVKSFVETLPKAKEEFPNLQGAGKQSGGAPEITTMDPNELADLITGGSIF</sequence>
<name>A0ABZ1YBF0_9ACTN</name>
<gene>
    <name evidence="2" type="ORF">OIE82_27150</name>
</gene>
<feature type="compositionally biased region" description="Pro residues" evidence="1">
    <location>
        <begin position="7"/>
        <end position="18"/>
    </location>
</feature>
<evidence type="ECO:0008006" key="3">
    <source>
        <dbReference type="Google" id="ProtNLM"/>
    </source>
</evidence>
<protein>
    <recommendedName>
        <fullName evidence="3">Scaffolding protein</fullName>
    </recommendedName>
</protein>
<dbReference type="RefSeq" id="WP_395759482.1">
    <property type="nucleotide sequence ID" value="NZ_CP109207.1"/>
</dbReference>
<evidence type="ECO:0000313" key="2">
    <source>
        <dbReference type="EMBL" id="WUU56622.1"/>
    </source>
</evidence>
<feature type="region of interest" description="Disordered" evidence="1">
    <location>
        <begin position="1"/>
        <end position="24"/>
    </location>
</feature>
<accession>A0ABZ1YBF0</accession>
<organism evidence="2">
    <name type="scientific">Streptomyces althioticus</name>
    <dbReference type="NCBI Taxonomy" id="83380"/>
    <lineage>
        <taxon>Bacteria</taxon>
        <taxon>Bacillati</taxon>
        <taxon>Actinomycetota</taxon>
        <taxon>Actinomycetes</taxon>
        <taxon>Kitasatosporales</taxon>
        <taxon>Streptomycetaceae</taxon>
        <taxon>Streptomyces</taxon>
        <taxon>Streptomyces althioticus group</taxon>
    </lineage>
</organism>
<reference evidence="2" key="1">
    <citation type="submission" date="2022-10" db="EMBL/GenBank/DDBJ databases">
        <title>The complete genomes of actinobacterial strains from the NBC collection.</title>
        <authorList>
            <person name="Joergensen T.S."/>
            <person name="Alvarez Arevalo M."/>
            <person name="Sterndorff E.B."/>
            <person name="Faurdal D."/>
            <person name="Vuksanovic O."/>
            <person name="Mourched A.-S."/>
            <person name="Charusanti P."/>
            <person name="Shaw S."/>
            <person name="Blin K."/>
            <person name="Weber T."/>
        </authorList>
    </citation>
    <scope>NUCLEOTIDE SEQUENCE [LARGE SCALE GENOMIC DNA]</scope>
    <source>
        <strain evidence="2">NBC 01686</strain>
    </source>
</reference>
<evidence type="ECO:0000256" key="1">
    <source>
        <dbReference type="SAM" id="MobiDB-lite"/>
    </source>
</evidence>
<dbReference type="EMBL" id="CP109207">
    <property type="protein sequence ID" value="WUU56622.1"/>
    <property type="molecule type" value="Genomic_DNA"/>
</dbReference>
<proteinExistence type="predicted"/>
<feature type="region of interest" description="Disordered" evidence="1">
    <location>
        <begin position="141"/>
        <end position="166"/>
    </location>
</feature>